<feature type="domain" description="Ice-binding protein C-terminal" evidence="2">
    <location>
        <begin position="195"/>
        <end position="217"/>
    </location>
</feature>
<keyword evidence="1" id="KW-0732">Signal</keyword>
<dbReference type="Proteomes" id="UP000642829">
    <property type="component" value="Unassembled WGS sequence"/>
</dbReference>
<dbReference type="EMBL" id="BMXG01000012">
    <property type="protein sequence ID" value="GHC04197.1"/>
    <property type="molecule type" value="Genomic_DNA"/>
</dbReference>
<dbReference type="AlphaFoldDB" id="A0A8J3GF72"/>
<evidence type="ECO:0000313" key="4">
    <source>
        <dbReference type="Proteomes" id="UP000642829"/>
    </source>
</evidence>
<sequence length="224" mass="24515">MYTSKFLLQTSTFLLLCAANASAAELSSVGQFMPMVHINIEYNEFLGELDVHVDSGVPQMTPLSILSPGDSFSPTAPWYTTLDPSQEGQAWTRRFGFVSTLDPAPVDRFFWIDLNATSDNLEAYFYRETPETFTPIFGTDGSSTLWEFPNSMTHPVFATSLAGDYSISGSVYIGDASGIMDITYDAAPFTLNFTAVPEPSTYALMAGVAGACIAFVRQRKRKIG</sequence>
<feature type="signal peptide" evidence="1">
    <location>
        <begin position="1"/>
        <end position="23"/>
    </location>
</feature>
<comment type="caution">
    <text evidence="3">The sequence shown here is derived from an EMBL/GenBank/DDBJ whole genome shotgun (WGS) entry which is preliminary data.</text>
</comment>
<evidence type="ECO:0000313" key="3">
    <source>
        <dbReference type="EMBL" id="GHC04197.1"/>
    </source>
</evidence>
<dbReference type="NCBIfam" id="TIGR02595">
    <property type="entry name" value="PEP_CTERM"/>
    <property type="match status" value="1"/>
</dbReference>
<reference evidence="3" key="2">
    <citation type="submission" date="2020-09" db="EMBL/GenBank/DDBJ databases">
        <authorList>
            <person name="Sun Q."/>
            <person name="Kim S."/>
        </authorList>
    </citation>
    <scope>NUCLEOTIDE SEQUENCE</scope>
    <source>
        <strain evidence="3">KCTC 12870</strain>
    </source>
</reference>
<organism evidence="3 4">
    <name type="scientific">Cerasicoccus arenae</name>
    <dbReference type="NCBI Taxonomy" id="424488"/>
    <lineage>
        <taxon>Bacteria</taxon>
        <taxon>Pseudomonadati</taxon>
        <taxon>Verrucomicrobiota</taxon>
        <taxon>Opitutia</taxon>
        <taxon>Puniceicoccales</taxon>
        <taxon>Cerasicoccaceae</taxon>
        <taxon>Cerasicoccus</taxon>
    </lineage>
</organism>
<name>A0A8J3GF72_9BACT</name>
<dbReference type="Pfam" id="PF07589">
    <property type="entry name" value="PEP-CTERM"/>
    <property type="match status" value="1"/>
</dbReference>
<accession>A0A8J3GF72</accession>
<proteinExistence type="predicted"/>
<reference evidence="3" key="1">
    <citation type="journal article" date="2014" name="Int. J. Syst. Evol. Microbiol.">
        <title>Complete genome sequence of Corynebacterium casei LMG S-19264T (=DSM 44701T), isolated from a smear-ripened cheese.</title>
        <authorList>
            <consortium name="US DOE Joint Genome Institute (JGI-PGF)"/>
            <person name="Walter F."/>
            <person name="Albersmeier A."/>
            <person name="Kalinowski J."/>
            <person name="Ruckert C."/>
        </authorList>
    </citation>
    <scope>NUCLEOTIDE SEQUENCE</scope>
    <source>
        <strain evidence="3">KCTC 12870</strain>
    </source>
</reference>
<evidence type="ECO:0000256" key="1">
    <source>
        <dbReference type="SAM" id="SignalP"/>
    </source>
</evidence>
<keyword evidence="4" id="KW-1185">Reference proteome</keyword>
<gene>
    <name evidence="3" type="ORF">GCM10007047_21110</name>
</gene>
<dbReference type="InterPro" id="IPR013424">
    <property type="entry name" value="Ice-binding_C"/>
</dbReference>
<feature type="chain" id="PRO_5035249138" description="Ice-binding protein C-terminal domain-containing protein" evidence="1">
    <location>
        <begin position="24"/>
        <end position="224"/>
    </location>
</feature>
<dbReference type="RefSeq" id="WP_189514879.1">
    <property type="nucleotide sequence ID" value="NZ_BMXG01000012.1"/>
</dbReference>
<protein>
    <recommendedName>
        <fullName evidence="2">Ice-binding protein C-terminal domain-containing protein</fullName>
    </recommendedName>
</protein>
<evidence type="ECO:0000259" key="2">
    <source>
        <dbReference type="Pfam" id="PF07589"/>
    </source>
</evidence>